<evidence type="ECO:0000313" key="4">
    <source>
        <dbReference type="Proteomes" id="UP000317648"/>
    </source>
</evidence>
<dbReference type="OrthoDB" id="9769447at2"/>
<comment type="similarity">
    <text evidence="1">Belongs to the LDH2/MDH2 oxidoreductase family.</text>
</comment>
<dbReference type="InterPro" id="IPR043143">
    <property type="entry name" value="Mal/L-sulf/L-lact_DH-like_NADP"/>
</dbReference>
<organism evidence="3 4">
    <name type="scientific">Lignipirellula cremea</name>
    <dbReference type="NCBI Taxonomy" id="2528010"/>
    <lineage>
        <taxon>Bacteria</taxon>
        <taxon>Pseudomonadati</taxon>
        <taxon>Planctomycetota</taxon>
        <taxon>Planctomycetia</taxon>
        <taxon>Pirellulales</taxon>
        <taxon>Pirellulaceae</taxon>
        <taxon>Lignipirellula</taxon>
    </lineage>
</organism>
<dbReference type="SUPFAM" id="SSF89733">
    <property type="entry name" value="L-sulfolactate dehydrogenase-like"/>
    <property type="match status" value="1"/>
</dbReference>
<dbReference type="EMBL" id="CP036433">
    <property type="protein sequence ID" value="QDU93911.1"/>
    <property type="molecule type" value="Genomic_DNA"/>
</dbReference>
<dbReference type="RefSeq" id="WP_145051424.1">
    <property type="nucleotide sequence ID" value="NZ_CP036433.1"/>
</dbReference>
<dbReference type="InterPro" id="IPR003767">
    <property type="entry name" value="Malate/L-lactate_DH-like"/>
</dbReference>
<dbReference type="KEGG" id="lcre:Pla8534_16970"/>
<name>A0A518DPZ9_9BACT</name>
<dbReference type="Gene3D" id="3.30.1370.60">
    <property type="entry name" value="Hypothetical oxidoreductase yiak, domain 2"/>
    <property type="match status" value="1"/>
</dbReference>
<gene>
    <name evidence="3" type="primary">yjmC</name>
    <name evidence="3" type="ORF">Pla8534_16970</name>
</gene>
<dbReference type="AlphaFoldDB" id="A0A518DPZ9"/>
<evidence type="ECO:0000256" key="2">
    <source>
        <dbReference type="ARBA" id="ARBA00023002"/>
    </source>
</evidence>
<reference evidence="3 4" key="1">
    <citation type="submission" date="2019-02" db="EMBL/GenBank/DDBJ databases">
        <title>Deep-cultivation of Planctomycetes and their phenomic and genomic characterization uncovers novel biology.</title>
        <authorList>
            <person name="Wiegand S."/>
            <person name="Jogler M."/>
            <person name="Boedeker C."/>
            <person name="Pinto D."/>
            <person name="Vollmers J."/>
            <person name="Rivas-Marin E."/>
            <person name="Kohn T."/>
            <person name="Peeters S.H."/>
            <person name="Heuer A."/>
            <person name="Rast P."/>
            <person name="Oberbeckmann S."/>
            <person name="Bunk B."/>
            <person name="Jeske O."/>
            <person name="Meyerdierks A."/>
            <person name="Storesund J.E."/>
            <person name="Kallscheuer N."/>
            <person name="Luecker S."/>
            <person name="Lage O.M."/>
            <person name="Pohl T."/>
            <person name="Merkel B.J."/>
            <person name="Hornburger P."/>
            <person name="Mueller R.-W."/>
            <person name="Bruemmer F."/>
            <person name="Labrenz M."/>
            <person name="Spormann A.M."/>
            <person name="Op den Camp H."/>
            <person name="Overmann J."/>
            <person name="Amann R."/>
            <person name="Jetten M.S.M."/>
            <person name="Mascher T."/>
            <person name="Medema M.H."/>
            <person name="Devos D.P."/>
            <person name="Kaster A.-K."/>
            <person name="Ovreas L."/>
            <person name="Rohde M."/>
            <person name="Galperin M.Y."/>
            <person name="Jogler C."/>
        </authorList>
    </citation>
    <scope>NUCLEOTIDE SEQUENCE [LARGE SCALE GENOMIC DNA]</scope>
    <source>
        <strain evidence="3 4">Pla85_3_4</strain>
    </source>
</reference>
<dbReference type="PANTHER" id="PTHR11091">
    <property type="entry name" value="OXIDOREDUCTASE-RELATED"/>
    <property type="match status" value="1"/>
</dbReference>
<dbReference type="Pfam" id="PF02615">
    <property type="entry name" value="Ldh_2"/>
    <property type="match status" value="1"/>
</dbReference>
<sequence>MNPIKSLTFPVERLHEFTAQVLVACGVPPADAARAADILTQADLRGIDSHGVARLHAYVTQYKAGRMNPRPNITVARDRLSTATVDGDNGLGLVVGPKANEIAMEKAEKTGAAWVAVCNSHHFGIAGYYPLVALERDMIGWAMTNATNQVAPHGSRQRLLGTNPIAVAFPGLVEPPVVIDMATSVVSYGKIEIARRRQEPIPSGWALDSTGHITTDPTAMGPDYALLPLGSDKERGGHKGYCLGSMVDLFCGPLAGANWGPFAPPLLYPPEAHHGTVGKGIGHLFGAMKIDAFVDVDDFKRQVDHWVQVMRAAPPAPGYSGPLIPGDPERAAEKIRRESGVPLILPVVEDLRRVGQETNTPFDE</sequence>
<dbReference type="GO" id="GO:0016491">
    <property type="term" value="F:oxidoreductase activity"/>
    <property type="evidence" value="ECO:0007669"/>
    <property type="project" value="UniProtKB-KW"/>
</dbReference>
<accession>A0A518DPZ9</accession>
<evidence type="ECO:0000313" key="3">
    <source>
        <dbReference type="EMBL" id="QDU93911.1"/>
    </source>
</evidence>
<dbReference type="Proteomes" id="UP000317648">
    <property type="component" value="Chromosome"/>
</dbReference>
<proteinExistence type="inferred from homology"/>
<dbReference type="InterPro" id="IPR043144">
    <property type="entry name" value="Mal/L-sulf/L-lact_DH-like_ah"/>
</dbReference>
<dbReference type="EC" id="1.1.1.-" evidence="3"/>
<keyword evidence="2 3" id="KW-0560">Oxidoreductase</keyword>
<keyword evidence="4" id="KW-1185">Reference proteome</keyword>
<evidence type="ECO:0000256" key="1">
    <source>
        <dbReference type="ARBA" id="ARBA00006056"/>
    </source>
</evidence>
<dbReference type="Gene3D" id="1.10.1530.10">
    <property type="match status" value="1"/>
</dbReference>
<dbReference type="InterPro" id="IPR036111">
    <property type="entry name" value="Mal/L-sulfo/L-lacto_DH-like_sf"/>
</dbReference>
<protein>
    <submittedName>
        <fullName evidence="3">Putative oxidoreductase YjmC</fullName>
        <ecNumber evidence="3">1.1.1.-</ecNumber>
    </submittedName>
</protein>
<dbReference type="PANTHER" id="PTHR11091:SF0">
    <property type="entry name" value="MALATE DEHYDROGENASE"/>
    <property type="match status" value="1"/>
</dbReference>